<evidence type="ECO:0000313" key="2">
    <source>
        <dbReference type="Proteomes" id="UP001054945"/>
    </source>
</evidence>
<comment type="caution">
    <text evidence="1">The sequence shown here is derived from an EMBL/GenBank/DDBJ whole genome shotgun (WGS) entry which is preliminary data.</text>
</comment>
<evidence type="ECO:0008006" key="3">
    <source>
        <dbReference type="Google" id="ProtNLM"/>
    </source>
</evidence>
<organism evidence="1 2">
    <name type="scientific">Caerostris extrusa</name>
    <name type="common">Bark spider</name>
    <name type="synonym">Caerostris bankana</name>
    <dbReference type="NCBI Taxonomy" id="172846"/>
    <lineage>
        <taxon>Eukaryota</taxon>
        <taxon>Metazoa</taxon>
        <taxon>Ecdysozoa</taxon>
        <taxon>Arthropoda</taxon>
        <taxon>Chelicerata</taxon>
        <taxon>Arachnida</taxon>
        <taxon>Araneae</taxon>
        <taxon>Araneomorphae</taxon>
        <taxon>Entelegynae</taxon>
        <taxon>Araneoidea</taxon>
        <taxon>Araneidae</taxon>
        <taxon>Caerostris</taxon>
    </lineage>
</organism>
<dbReference type="AlphaFoldDB" id="A0AAV4TGD2"/>
<evidence type="ECO:0000313" key="1">
    <source>
        <dbReference type="EMBL" id="GIY45175.1"/>
    </source>
</evidence>
<proteinExistence type="predicted"/>
<dbReference type="Proteomes" id="UP001054945">
    <property type="component" value="Unassembled WGS sequence"/>
</dbReference>
<reference evidence="1 2" key="1">
    <citation type="submission" date="2021-06" db="EMBL/GenBank/DDBJ databases">
        <title>Caerostris extrusa draft genome.</title>
        <authorList>
            <person name="Kono N."/>
            <person name="Arakawa K."/>
        </authorList>
    </citation>
    <scope>NUCLEOTIDE SEQUENCE [LARGE SCALE GENOMIC DNA]</scope>
</reference>
<sequence length="91" mass="10598">MFYFLRSDPLRVSVNDAEHPRNLLIIQLDFHPPSFLPSRFRSRNTPEFIELQKQIYSQMKGSVWRKLSLFGMGICCSHTSAIAIENWIRGG</sequence>
<name>A0AAV4TGD2_CAEEX</name>
<keyword evidence="2" id="KW-1185">Reference proteome</keyword>
<dbReference type="EMBL" id="BPLR01011243">
    <property type="protein sequence ID" value="GIY45175.1"/>
    <property type="molecule type" value="Genomic_DNA"/>
</dbReference>
<gene>
    <name evidence="1" type="ORF">CEXT_498461</name>
</gene>
<protein>
    <recommendedName>
        <fullName evidence="3">Ycf15</fullName>
    </recommendedName>
</protein>
<accession>A0AAV4TGD2</accession>